<dbReference type="AlphaFoldDB" id="A0A414SK84"/>
<comment type="caution">
    <text evidence="1">The sequence shown here is derived from an EMBL/GenBank/DDBJ whole genome shotgun (WGS) entry which is preliminary data.</text>
</comment>
<evidence type="ECO:0000313" key="1">
    <source>
        <dbReference type="EMBL" id="RHG19976.1"/>
    </source>
</evidence>
<organism evidence="1 2">
    <name type="scientific">Blautia obeum</name>
    <dbReference type="NCBI Taxonomy" id="40520"/>
    <lineage>
        <taxon>Bacteria</taxon>
        <taxon>Bacillati</taxon>
        <taxon>Bacillota</taxon>
        <taxon>Clostridia</taxon>
        <taxon>Lachnospirales</taxon>
        <taxon>Lachnospiraceae</taxon>
        <taxon>Blautia</taxon>
    </lineage>
</organism>
<gene>
    <name evidence="1" type="ORF">DW272_01875</name>
</gene>
<dbReference type="Proteomes" id="UP000284220">
    <property type="component" value="Unassembled WGS sequence"/>
</dbReference>
<reference evidence="1 2" key="1">
    <citation type="submission" date="2018-08" db="EMBL/GenBank/DDBJ databases">
        <title>A genome reference for cultivated species of the human gut microbiota.</title>
        <authorList>
            <person name="Zou Y."/>
            <person name="Xue W."/>
            <person name="Luo G."/>
        </authorList>
    </citation>
    <scope>NUCLEOTIDE SEQUENCE [LARGE SCALE GENOMIC DNA]</scope>
    <source>
        <strain evidence="1 2">AM22-9LB</strain>
    </source>
</reference>
<dbReference type="EMBL" id="QRHZ01000001">
    <property type="protein sequence ID" value="RHG19976.1"/>
    <property type="molecule type" value="Genomic_DNA"/>
</dbReference>
<sequence>MKKSNIRVFGEASIAHVEKRGLFSYVVVRDCDKKVIAKSFSFRKYMNDTIRTMYTGEYYATGDFILVADTVNGSKEIYRWK</sequence>
<protein>
    <submittedName>
        <fullName evidence="1">Uncharacterized protein</fullName>
    </submittedName>
</protein>
<name>A0A414SK84_9FIRM</name>
<evidence type="ECO:0000313" key="2">
    <source>
        <dbReference type="Proteomes" id="UP000284220"/>
    </source>
</evidence>
<accession>A0A414SK84</accession>
<proteinExistence type="predicted"/>
<dbReference type="RefSeq" id="WP_118197298.1">
    <property type="nucleotide sequence ID" value="NZ_QRHZ01000001.1"/>
</dbReference>